<evidence type="ECO:0000313" key="3">
    <source>
        <dbReference type="EMBL" id="PPK92601.1"/>
    </source>
</evidence>
<feature type="signal peptide" evidence="1">
    <location>
        <begin position="1"/>
        <end position="40"/>
    </location>
</feature>
<evidence type="ECO:0000313" key="4">
    <source>
        <dbReference type="Proteomes" id="UP000239485"/>
    </source>
</evidence>
<comment type="caution">
    <text evidence="3">The sequence shown here is derived from an EMBL/GenBank/DDBJ whole genome shotgun (WGS) entry which is preliminary data.</text>
</comment>
<proteinExistence type="predicted"/>
<name>A0A2S6IEG9_9ACTN</name>
<dbReference type="Pfam" id="PF24837">
    <property type="entry name" value="AMIN-like"/>
    <property type="match status" value="1"/>
</dbReference>
<keyword evidence="4" id="KW-1185">Reference proteome</keyword>
<feature type="domain" description="AMIN-like" evidence="2">
    <location>
        <begin position="64"/>
        <end position="194"/>
    </location>
</feature>
<dbReference type="Proteomes" id="UP000239485">
    <property type="component" value="Unassembled WGS sequence"/>
</dbReference>
<evidence type="ECO:0000259" key="2">
    <source>
        <dbReference type="Pfam" id="PF24837"/>
    </source>
</evidence>
<evidence type="ECO:0000256" key="1">
    <source>
        <dbReference type="SAM" id="SignalP"/>
    </source>
</evidence>
<dbReference type="AlphaFoldDB" id="A0A2S6IEG9"/>
<dbReference type="InterPro" id="IPR056303">
    <property type="entry name" value="AMIN-like"/>
</dbReference>
<organism evidence="3 4">
    <name type="scientific">Kineococcus xinjiangensis</name>
    <dbReference type="NCBI Taxonomy" id="512762"/>
    <lineage>
        <taxon>Bacteria</taxon>
        <taxon>Bacillati</taxon>
        <taxon>Actinomycetota</taxon>
        <taxon>Actinomycetes</taxon>
        <taxon>Kineosporiales</taxon>
        <taxon>Kineosporiaceae</taxon>
        <taxon>Kineococcus</taxon>
    </lineage>
</organism>
<feature type="chain" id="PRO_5015561648" description="AMIN-like domain-containing protein" evidence="1">
    <location>
        <begin position="41"/>
        <end position="196"/>
    </location>
</feature>
<dbReference type="EMBL" id="PTJD01000013">
    <property type="protein sequence ID" value="PPK92601.1"/>
    <property type="molecule type" value="Genomic_DNA"/>
</dbReference>
<protein>
    <recommendedName>
        <fullName evidence="2">AMIN-like domain-containing protein</fullName>
    </recommendedName>
</protein>
<keyword evidence="1" id="KW-0732">Signal</keyword>
<sequence length="196" mass="21185">MNVRAAVRRLVGPSVRPRRWVPAAVLAVVAAGLPAAPAAAAPDCGQVWGSQQEEQFSPSVPRGHVAGVRSGRHACFDRLVIDVEGKTPGYFARYVPEFRKMGSGEIVPLRGGAQLQVIVTVPAYDDAGWPTYDPARTDEVVPVAGYRTLRQVAWGSSFEGYTTLGLGVRARLPYRVWILDGPGDGSRLVVDVAHRW</sequence>
<gene>
    <name evidence="3" type="ORF">CLV92_11330</name>
</gene>
<dbReference type="OrthoDB" id="3393679at2"/>
<accession>A0A2S6IEG9</accession>
<dbReference type="RefSeq" id="WP_104434418.1">
    <property type="nucleotide sequence ID" value="NZ_PTJD01000013.1"/>
</dbReference>
<reference evidence="3 4" key="1">
    <citation type="submission" date="2018-02" db="EMBL/GenBank/DDBJ databases">
        <title>Genomic Encyclopedia of Archaeal and Bacterial Type Strains, Phase II (KMG-II): from individual species to whole genera.</title>
        <authorList>
            <person name="Goeker M."/>
        </authorList>
    </citation>
    <scope>NUCLEOTIDE SEQUENCE [LARGE SCALE GENOMIC DNA]</scope>
    <source>
        <strain evidence="3 4">DSM 22857</strain>
    </source>
</reference>